<dbReference type="KEGG" id="bsed:DN745_06970"/>
<dbReference type="EMBL" id="CP030032">
    <property type="protein sequence ID" value="AWV89090.1"/>
    <property type="molecule type" value="Genomic_DNA"/>
</dbReference>
<dbReference type="OrthoDB" id="9769144at2"/>
<reference evidence="1 2" key="1">
    <citation type="submission" date="2018-06" db="EMBL/GenBank/DDBJ databases">
        <title>Lujinxingia sediminis gen. nov. sp. nov., a new facultative anaerobic member of the class Deltaproteobacteria, and proposal of Lujinxingaceae fam. nov.</title>
        <authorList>
            <person name="Guo L.-Y."/>
            <person name="Li C.-M."/>
            <person name="Wang S."/>
            <person name="Du Z.-J."/>
        </authorList>
    </citation>
    <scope>NUCLEOTIDE SEQUENCE [LARGE SCALE GENOMIC DNA]</scope>
    <source>
        <strain evidence="1 2">FA350</strain>
    </source>
</reference>
<proteinExistence type="predicted"/>
<dbReference type="AlphaFoldDB" id="A0A2Z4FJP3"/>
<dbReference type="InterPro" id="IPR010768">
    <property type="entry name" value="GATase1-like"/>
</dbReference>
<organism evidence="1 2">
    <name type="scientific">Bradymonas sediminis</name>
    <dbReference type="NCBI Taxonomy" id="1548548"/>
    <lineage>
        <taxon>Bacteria</taxon>
        <taxon>Deltaproteobacteria</taxon>
        <taxon>Bradymonadales</taxon>
        <taxon>Bradymonadaceae</taxon>
        <taxon>Bradymonas</taxon>
    </lineage>
</organism>
<dbReference type="Pfam" id="PF07090">
    <property type="entry name" value="GATase1_like"/>
    <property type="match status" value="1"/>
</dbReference>
<keyword evidence="2" id="KW-1185">Reference proteome</keyword>
<dbReference type="RefSeq" id="WP_111333312.1">
    <property type="nucleotide sequence ID" value="NZ_CP030032.1"/>
</dbReference>
<evidence type="ECO:0000313" key="2">
    <source>
        <dbReference type="Proteomes" id="UP000249799"/>
    </source>
</evidence>
<protein>
    <submittedName>
        <fullName evidence="1">Uncharacterized protein</fullName>
    </submittedName>
</protein>
<evidence type="ECO:0000313" key="1">
    <source>
        <dbReference type="EMBL" id="AWV89090.1"/>
    </source>
</evidence>
<name>A0A2Z4FJP3_9DELT</name>
<dbReference type="Proteomes" id="UP000249799">
    <property type="component" value="Chromosome"/>
</dbReference>
<gene>
    <name evidence="1" type="ORF">DN745_06970</name>
</gene>
<dbReference type="PANTHER" id="PTHR37947">
    <property type="entry name" value="BLL2462 PROTEIN"/>
    <property type="match status" value="1"/>
</dbReference>
<dbReference type="InterPro" id="IPR036465">
    <property type="entry name" value="vWFA_dom_sf"/>
</dbReference>
<sequence length="799" mass="88960">MITFGDFSFGDYNAGDLLWLGDWSPAWITMLVVLGTVIFAISAYDLRNLRALRRWTLVGLRVAVYALAVLLLLEPAIDLKHISKVKNDVVVMVDTSKSMGLRAEADSEGTRYQRATEALDGLKPLIERGKEDHNFHYFSVGDGLRPSSLTALQAATPSADATEIGLSFDALTDHIDPQNLGGMILISDGIDTGALGRRIQRGEELDQATLETLKNLDAPLNTLAAASAESLRDLAITRVHHDDFAYIHNKVSIDVDLQIIGLNTPTVQVELRREGQLLQTRQLQISPDTTEYRVSFELVPEHMGKEIYTVAAPEYPGEVLTENNISHFLLNVIRDKIRVLQVVGQPSWDERFMRRLLKNNPNYDLISFFILRTDSSVQLVPNNEMSLIPFPTRELFEDELGSFDMVIFQNFNFGPYQMRRYLPRIAEFVREGGGFVMIGGELSFAAGGYSNTPIEEILPVFLPPMSNVSGAVNFDEFQPELTRAGLYHPITQLAFDPASNLKIWSQLPGMRGSNIVTGAKPGATVLATHPTLRAGGEPMPVITVSEVGKGRSMAITSDSTWRWAFEQVDRGGVGREYQVFWNSAIRWLIQDPELKLIRVEVPENIYPPGSEVDVLVHLAKSDYTPAVGVEGTLQLLHRDLVDPSHKAIEGHQGARPTARQLKVPDKKTIQTIPFTTNARGEAILKLPVPKTGVYELIAEAPGAAGKLVDRESFLALQNINEFREIIPRDPLLSDLASASGGYHAALPKFSPDSVKLKPPRFVKVNHRRVIQLWDHFAIFFLILGLLAAEWSLRRRWGRL</sequence>
<dbReference type="InterPro" id="IPR029062">
    <property type="entry name" value="Class_I_gatase-like"/>
</dbReference>
<dbReference type="SUPFAM" id="SSF52317">
    <property type="entry name" value="Class I glutamine amidotransferase-like"/>
    <property type="match status" value="1"/>
</dbReference>
<dbReference type="SUPFAM" id="SSF53300">
    <property type="entry name" value="vWA-like"/>
    <property type="match status" value="1"/>
</dbReference>
<dbReference type="PANTHER" id="PTHR37947:SF1">
    <property type="entry name" value="BLL2462 PROTEIN"/>
    <property type="match status" value="1"/>
</dbReference>
<accession>A0A2Z4FJP3</accession>
<dbReference type="Gene3D" id="3.40.50.880">
    <property type="match status" value="1"/>
</dbReference>